<accession>A0ABD1EMR0</accession>
<organism evidence="2 3">
    <name type="scientific">Hypothenemus hampei</name>
    <name type="common">Coffee berry borer</name>
    <dbReference type="NCBI Taxonomy" id="57062"/>
    <lineage>
        <taxon>Eukaryota</taxon>
        <taxon>Metazoa</taxon>
        <taxon>Ecdysozoa</taxon>
        <taxon>Arthropoda</taxon>
        <taxon>Hexapoda</taxon>
        <taxon>Insecta</taxon>
        <taxon>Pterygota</taxon>
        <taxon>Neoptera</taxon>
        <taxon>Endopterygota</taxon>
        <taxon>Coleoptera</taxon>
        <taxon>Polyphaga</taxon>
        <taxon>Cucujiformia</taxon>
        <taxon>Curculionidae</taxon>
        <taxon>Scolytinae</taxon>
        <taxon>Hypothenemus</taxon>
    </lineage>
</organism>
<dbReference type="Pfam" id="PF00560">
    <property type="entry name" value="LRR_1"/>
    <property type="match status" value="1"/>
</dbReference>
<proteinExistence type="predicted"/>
<dbReference type="EMBL" id="JBDJPC010000006">
    <property type="protein sequence ID" value="KAL1497562.1"/>
    <property type="molecule type" value="Genomic_DNA"/>
</dbReference>
<reference evidence="2 3" key="1">
    <citation type="submission" date="2024-05" db="EMBL/GenBank/DDBJ databases">
        <title>Genetic variation in Jamaican populations of the coffee berry borer (Hypothenemus hampei).</title>
        <authorList>
            <person name="Errbii M."/>
            <person name="Myrie A."/>
        </authorList>
    </citation>
    <scope>NUCLEOTIDE SEQUENCE [LARGE SCALE GENOMIC DNA]</scope>
    <source>
        <strain evidence="2">JA-Hopewell-2020-01-JO</strain>
        <tissue evidence="2">Whole body</tissue>
    </source>
</reference>
<dbReference type="Proteomes" id="UP001566132">
    <property type="component" value="Unassembled WGS sequence"/>
</dbReference>
<dbReference type="SMART" id="SM00368">
    <property type="entry name" value="LRR_RI"/>
    <property type="match status" value="6"/>
</dbReference>
<comment type="caution">
    <text evidence="2">The sequence shown here is derived from an EMBL/GenBank/DDBJ whole genome shotgun (WGS) entry which is preliminary data.</text>
</comment>
<feature type="region of interest" description="Disordered" evidence="1">
    <location>
        <begin position="30"/>
        <end position="57"/>
    </location>
</feature>
<dbReference type="InterPro" id="IPR001611">
    <property type="entry name" value="Leu-rich_rpt"/>
</dbReference>
<keyword evidence="3" id="KW-1185">Reference proteome</keyword>
<dbReference type="InterPro" id="IPR052394">
    <property type="entry name" value="LRR-containing"/>
</dbReference>
<feature type="compositionally biased region" description="Basic and acidic residues" evidence="1">
    <location>
        <begin position="609"/>
        <end position="621"/>
    </location>
</feature>
<dbReference type="Pfam" id="PF13516">
    <property type="entry name" value="LRR_6"/>
    <property type="match status" value="3"/>
</dbReference>
<feature type="compositionally biased region" description="Polar residues" evidence="1">
    <location>
        <begin position="624"/>
        <end position="640"/>
    </location>
</feature>
<dbReference type="AlphaFoldDB" id="A0ABD1EMR0"/>
<protein>
    <submittedName>
        <fullName evidence="2">Uncharacterized protein</fullName>
    </submittedName>
</protein>
<dbReference type="PANTHER" id="PTHR24114">
    <property type="entry name" value="LEUCINE RICH REPEAT FAMILY PROTEIN"/>
    <property type="match status" value="1"/>
</dbReference>
<gene>
    <name evidence="2" type="ORF">ABEB36_008503</name>
</gene>
<sequence length="640" mass="73610">MSKTTSIINNGENLVLEEFKTIDSKKSLEDLKDIENEENPINDTTKNSQETSRKQSIEIPVKEKEISLEEKFKRRKTAGDLLFEQLTMKVTENVLELPNLCDSKHLLERNTLSFKCLAQLLLSSSSLNKNRLFLFPPLEDPGIKLAFDFQEPEPIRDDIGAEKYKQLCQEMEIVPISRIIKCLETDTLDLKYYGLTNKQIRALTEALKINSHVQTLILQDNWLTVEMTQMLSDMLVESTVLQYLSLRECRIGLEGAQRLGEILSSLQALKYMDLSFNELGDEGLLALKDGLCENTSIKKLNLSHNQITEDSGECLETILMENKFIEELDLSWSGFFTGQGNRKLFKGLLVSDRLKVLNLAWNGIGIVPAVKPITRYLRNSKNLEELDLSNNRLMGKSLRMIRTGINNNHSLKVVKLGNNIYTPDEAHFLLTMLAGKSKDPLHHLDMANMYIKKDSKPILKKIQNIRKTVKIGGILSDYEVYGPDTKKLIYERCKYLLLKPKRPKAKKDFGHFILSLPDNPISIEDFKKILKKKKIKKLDKDLVQTLMNLFMNKKHQIDCPNLIRDYMTYYPDTQLPPPKPKKSKKKKRKKRKAKQKIEKLIQVQDLENAEQKILPDQHPDEEPSNVNQSQSKNLNIENGN</sequence>
<evidence type="ECO:0000313" key="2">
    <source>
        <dbReference type="EMBL" id="KAL1497562.1"/>
    </source>
</evidence>
<dbReference type="SUPFAM" id="SSF52047">
    <property type="entry name" value="RNI-like"/>
    <property type="match status" value="1"/>
</dbReference>
<dbReference type="InterPro" id="IPR032675">
    <property type="entry name" value="LRR_dom_sf"/>
</dbReference>
<dbReference type="Gene3D" id="3.80.10.10">
    <property type="entry name" value="Ribonuclease Inhibitor"/>
    <property type="match status" value="1"/>
</dbReference>
<feature type="compositionally biased region" description="Polar residues" evidence="1">
    <location>
        <begin position="41"/>
        <end position="50"/>
    </location>
</feature>
<dbReference type="PANTHER" id="PTHR24114:SF2">
    <property type="entry name" value="F-BOX DOMAIN-CONTAINING PROTEIN-RELATED"/>
    <property type="match status" value="1"/>
</dbReference>
<evidence type="ECO:0000256" key="1">
    <source>
        <dbReference type="SAM" id="MobiDB-lite"/>
    </source>
</evidence>
<feature type="compositionally biased region" description="Basic residues" evidence="1">
    <location>
        <begin position="579"/>
        <end position="594"/>
    </location>
</feature>
<name>A0ABD1EMR0_HYPHA</name>
<feature type="region of interest" description="Disordered" evidence="1">
    <location>
        <begin position="570"/>
        <end position="640"/>
    </location>
</feature>
<evidence type="ECO:0000313" key="3">
    <source>
        <dbReference type="Proteomes" id="UP001566132"/>
    </source>
</evidence>